<dbReference type="RefSeq" id="WP_190302543.1">
    <property type="nucleotide sequence ID" value="NZ_JACOIJ010000025.1"/>
</dbReference>
<protein>
    <submittedName>
        <fullName evidence="2">Redoxin domain-containing protein</fullName>
    </submittedName>
</protein>
<feature type="domain" description="Redoxin" evidence="1">
    <location>
        <begin position="2"/>
        <end position="82"/>
    </location>
</feature>
<evidence type="ECO:0000313" key="3">
    <source>
        <dbReference type="Proteomes" id="UP000651271"/>
    </source>
</evidence>
<dbReference type="InterPro" id="IPR013740">
    <property type="entry name" value="Redoxin"/>
</dbReference>
<organism evidence="2 3">
    <name type="scientific">Sphingobacterium litopenaei</name>
    <dbReference type="NCBI Taxonomy" id="2763500"/>
    <lineage>
        <taxon>Bacteria</taxon>
        <taxon>Pseudomonadati</taxon>
        <taxon>Bacteroidota</taxon>
        <taxon>Sphingobacteriia</taxon>
        <taxon>Sphingobacteriales</taxon>
        <taxon>Sphingobacteriaceae</taxon>
        <taxon>Sphingobacterium</taxon>
    </lineage>
</organism>
<dbReference type="Gene3D" id="3.40.30.10">
    <property type="entry name" value="Glutaredoxin"/>
    <property type="match status" value="1"/>
</dbReference>
<proteinExistence type="predicted"/>
<evidence type="ECO:0000259" key="1">
    <source>
        <dbReference type="Pfam" id="PF08534"/>
    </source>
</evidence>
<dbReference type="SUPFAM" id="SSF52833">
    <property type="entry name" value="Thioredoxin-like"/>
    <property type="match status" value="1"/>
</dbReference>
<evidence type="ECO:0000313" key="2">
    <source>
        <dbReference type="EMBL" id="MBD1430327.1"/>
    </source>
</evidence>
<name>A0ABR7YG88_9SPHI</name>
<sequence>MGDLATDFKYYADGKVNNLYDLKSKFIILFFYEPGCPYCESAMAILKKDEDFSKLLNINVVLLAIYPDGERKIWEQYAENIPNYWINGIDLEKTILKRSLYDLKASTTIYLLD</sequence>
<comment type="caution">
    <text evidence="2">The sequence shown here is derived from an EMBL/GenBank/DDBJ whole genome shotgun (WGS) entry which is preliminary data.</text>
</comment>
<reference evidence="2 3" key="1">
    <citation type="submission" date="2020-08" db="EMBL/GenBank/DDBJ databases">
        <title>Sphingobacterium sp. DN04309 isolated from aquaculture water.</title>
        <authorList>
            <person name="Zhang M."/>
        </authorList>
    </citation>
    <scope>NUCLEOTIDE SEQUENCE [LARGE SCALE GENOMIC DNA]</scope>
    <source>
        <strain evidence="2 3">DN04309</strain>
    </source>
</reference>
<keyword evidence="3" id="KW-1185">Reference proteome</keyword>
<dbReference type="Proteomes" id="UP000651271">
    <property type="component" value="Unassembled WGS sequence"/>
</dbReference>
<dbReference type="InterPro" id="IPR036249">
    <property type="entry name" value="Thioredoxin-like_sf"/>
</dbReference>
<gene>
    <name evidence="2" type="ORF">H8B04_12245</name>
</gene>
<accession>A0ABR7YG88</accession>
<dbReference type="Pfam" id="PF08534">
    <property type="entry name" value="Redoxin"/>
    <property type="match status" value="1"/>
</dbReference>
<dbReference type="EMBL" id="JACOIJ010000025">
    <property type="protein sequence ID" value="MBD1430327.1"/>
    <property type="molecule type" value="Genomic_DNA"/>
</dbReference>